<comment type="caution">
    <text evidence="2">The sequence shown here is derived from an EMBL/GenBank/DDBJ whole genome shotgun (WGS) entry which is preliminary data.</text>
</comment>
<feature type="region of interest" description="Disordered" evidence="1">
    <location>
        <begin position="37"/>
        <end position="59"/>
    </location>
</feature>
<reference evidence="2" key="1">
    <citation type="submission" date="2020-06" db="EMBL/GenBank/DDBJ databases">
        <authorList>
            <person name="Li T."/>
            <person name="Hu X."/>
            <person name="Zhang T."/>
            <person name="Song X."/>
            <person name="Zhang H."/>
            <person name="Dai N."/>
            <person name="Sheng W."/>
            <person name="Hou X."/>
            <person name="Wei L."/>
        </authorList>
    </citation>
    <scope>NUCLEOTIDE SEQUENCE</scope>
    <source>
        <strain evidence="2">3651</strain>
        <tissue evidence="2">Leaf</tissue>
    </source>
</reference>
<name>A0AAE2CLB1_9LAMI</name>
<proteinExistence type="predicted"/>
<reference evidence="2" key="2">
    <citation type="journal article" date="2024" name="Plant">
        <title>Genomic evolution and insights into agronomic trait innovations of Sesamum species.</title>
        <authorList>
            <person name="Miao H."/>
            <person name="Wang L."/>
            <person name="Qu L."/>
            <person name="Liu H."/>
            <person name="Sun Y."/>
            <person name="Le M."/>
            <person name="Wang Q."/>
            <person name="Wei S."/>
            <person name="Zheng Y."/>
            <person name="Lin W."/>
            <person name="Duan Y."/>
            <person name="Cao H."/>
            <person name="Xiong S."/>
            <person name="Wang X."/>
            <person name="Wei L."/>
            <person name="Li C."/>
            <person name="Ma Q."/>
            <person name="Ju M."/>
            <person name="Zhao R."/>
            <person name="Li G."/>
            <person name="Mu C."/>
            <person name="Tian Q."/>
            <person name="Mei H."/>
            <person name="Zhang T."/>
            <person name="Gao T."/>
            <person name="Zhang H."/>
        </authorList>
    </citation>
    <scope>NUCLEOTIDE SEQUENCE</scope>
    <source>
        <strain evidence="2">3651</strain>
    </source>
</reference>
<evidence type="ECO:0000313" key="2">
    <source>
        <dbReference type="EMBL" id="KAK4426348.1"/>
    </source>
</evidence>
<accession>A0AAE2CLB1</accession>
<sequence length="181" mass="20586">MNPKPLYLRTLFRSLSLRSSLFSSSFSSKTQLIQAAKPQEPCFRSSENDDPLISRSERDSKLKESVEHLCRQKRLKDVIQFLEKQVPQPSAALYTTILQLCIEKRALDEGKRVHAHIKRSGLAGLCYPSSDNSRCAGKCKLRSLSKLITYSRTSVMELKYNVEVTESQSDHRQANLLVVIL</sequence>
<gene>
    <name evidence="2" type="ORF">Salat_1403400</name>
</gene>
<organism evidence="2 3">
    <name type="scientific">Sesamum alatum</name>
    <dbReference type="NCBI Taxonomy" id="300844"/>
    <lineage>
        <taxon>Eukaryota</taxon>
        <taxon>Viridiplantae</taxon>
        <taxon>Streptophyta</taxon>
        <taxon>Embryophyta</taxon>
        <taxon>Tracheophyta</taxon>
        <taxon>Spermatophyta</taxon>
        <taxon>Magnoliopsida</taxon>
        <taxon>eudicotyledons</taxon>
        <taxon>Gunneridae</taxon>
        <taxon>Pentapetalae</taxon>
        <taxon>asterids</taxon>
        <taxon>lamiids</taxon>
        <taxon>Lamiales</taxon>
        <taxon>Pedaliaceae</taxon>
        <taxon>Sesamum</taxon>
    </lineage>
</organism>
<dbReference type="EMBL" id="JACGWO010000005">
    <property type="protein sequence ID" value="KAK4426348.1"/>
    <property type="molecule type" value="Genomic_DNA"/>
</dbReference>
<keyword evidence="3" id="KW-1185">Reference proteome</keyword>
<dbReference type="AlphaFoldDB" id="A0AAE2CLB1"/>
<evidence type="ECO:0000256" key="1">
    <source>
        <dbReference type="SAM" id="MobiDB-lite"/>
    </source>
</evidence>
<protein>
    <submittedName>
        <fullName evidence="2">Pentatricopeptide repeat-containing protein</fullName>
    </submittedName>
</protein>
<dbReference type="Proteomes" id="UP001293254">
    <property type="component" value="Unassembled WGS sequence"/>
</dbReference>
<evidence type="ECO:0000313" key="3">
    <source>
        <dbReference type="Proteomes" id="UP001293254"/>
    </source>
</evidence>